<comment type="caution">
    <text evidence="1">The sequence shown here is derived from an EMBL/GenBank/DDBJ whole genome shotgun (WGS) entry which is preliminary data.</text>
</comment>
<sequence>MTHISDQTLNSPRKPRNRRRSRSKTIYSYLKSFIVYVLPRRTPLYRHLPYGDSIRLLRIHPGNPGQDIRCSLELARLDKTLPSYEALSYVWGSMEDTKSITCNGHRVDGVRKNLFEALERLRYPQQSRLIWVDGLCIHQKDLGEMATQVRHMHHIYEGAKQVLVWLGTDEWDEAHWCFAILCAVTNARRSEGAELATFKTLDDEYGVMNIYSPPPIESDEWMNVAALFDNNWFVRMWVIQEIVLAKSATFIWGSAEIDWQIIGEAIQTIRLANNRYLNNNLSNRHWQNAVFMDHLCRLQQDKQRKEEEPFLHLLDWTRSFDVTNPRDKVYGLLGFPTRDADIENANIETRVFINPDYSLPVAQIYTDVVRIIIGRYQDIDVLSYVHPPPGVVYCPDGIDKNRLFHHVPEHLLPTWTTLPGDLLHLQWPSQYPPHEKLPSWVPDWNSGVVTHPFTGYVKSNQYTAGKCKSLELLPTPSPSILCLKGVIVDVISQTLPPTPFTNITDSESSLLRLVQWCINTGSPLHTVASTLTAGRGSNGHLVADTDQHIADFFALLTKLDEHWLENNQLGEALSCSKSSSKRGDPDKMQETIWKFNYYRSAFTTQLGKLGLGPGAMKAGDLVVVLWGGQVPFVLREENGGAWYQCVGESYVDGFMKGEVAGKLEGAEAYVERVFELR</sequence>
<keyword evidence="2" id="KW-1185">Reference proteome</keyword>
<dbReference type="Proteomes" id="UP000799755">
    <property type="component" value="Unassembled WGS sequence"/>
</dbReference>
<evidence type="ECO:0000313" key="1">
    <source>
        <dbReference type="EMBL" id="KAF2467062.1"/>
    </source>
</evidence>
<organism evidence="1 2">
    <name type="scientific">Lindgomyces ingoldianus</name>
    <dbReference type="NCBI Taxonomy" id="673940"/>
    <lineage>
        <taxon>Eukaryota</taxon>
        <taxon>Fungi</taxon>
        <taxon>Dikarya</taxon>
        <taxon>Ascomycota</taxon>
        <taxon>Pezizomycotina</taxon>
        <taxon>Dothideomycetes</taxon>
        <taxon>Pleosporomycetidae</taxon>
        <taxon>Pleosporales</taxon>
        <taxon>Lindgomycetaceae</taxon>
        <taxon>Lindgomyces</taxon>
    </lineage>
</organism>
<protein>
    <submittedName>
        <fullName evidence="1">HET-domain-containing protein</fullName>
    </submittedName>
</protein>
<name>A0ACB6QLQ4_9PLEO</name>
<accession>A0ACB6QLQ4</accession>
<reference evidence="1" key="1">
    <citation type="journal article" date="2020" name="Stud. Mycol.">
        <title>101 Dothideomycetes genomes: a test case for predicting lifestyles and emergence of pathogens.</title>
        <authorList>
            <person name="Haridas S."/>
            <person name="Albert R."/>
            <person name="Binder M."/>
            <person name="Bloem J."/>
            <person name="Labutti K."/>
            <person name="Salamov A."/>
            <person name="Andreopoulos B."/>
            <person name="Baker S."/>
            <person name="Barry K."/>
            <person name="Bills G."/>
            <person name="Bluhm B."/>
            <person name="Cannon C."/>
            <person name="Castanera R."/>
            <person name="Culley D."/>
            <person name="Daum C."/>
            <person name="Ezra D."/>
            <person name="Gonzalez J."/>
            <person name="Henrissat B."/>
            <person name="Kuo A."/>
            <person name="Liang C."/>
            <person name="Lipzen A."/>
            <person name="Lutzoni F."/>
            <person name="Magnuson J."/>
            <person name="Mondo S."/>
            <person name="Nolan M."/>
            <person name="Ohm R."/>
            <person name="Pangilinan J."/>
            <person name="Park H.-J."/>
            <person name="Ramirez L."/>
            <person name="Alfaro M."/>
            <person name="Sun H."/>
            <person name="Tritt A."/>
            <person name="Yoshinaga Y."/>
            <person name="Zwiers L.-H."/>
            <person name="Turgeon B."/>
            <person name="Goodwin S."/>
            <person name="Spatafora J."/>
            <person name="Crous P."/>
            <person name="Grigoriev I."/>
        </authorList>
    </citation>
    <scope>NUCLEOTIDE SEQUENCE</scope>
    <source>
        <strain evidence="1">ATCC 200398</strain>
    </source>
</reference>
<dbReference type="EMBL" id="MU003522">
    <property type="protein sequence ID" value="KAF2467062.1"/>
    <property type="molecule type" value="Genomic_DNA"/>
</dbReference>
<gene>
    <name evidence="1" type="ORF">BDR25DRAFT_305856</name>
</gene>
<evidence type="ECO:0000313" key="2">
    <source>
        <dbReference type="Proteomes" id="UP000799755"/>
    </source>
</evidence>
<proteinExistence type="predicted"/>